<gene>
    <name evidence="3" type="ORF">K3U94_22790</name>
</gene>
<reference evidence="3" key="1">
    <citation type="submission" date="2021-08" db="EMBL/GenBank/DDBJ databases">
        <title>Whole genome sequencing of non-tuberculosis mycobacteria type-strains.</title>
        <authorList>
            <person name="Igarashi Y."/>
            <person name="Osugi A."/>
            <person name="Mitarai S."/>
        </authorList>
    </citation>
    <scope>NUCLEOTIDE SEQUENCE</scope>
    <source>
        <strain evidence="3">JCM 30995</strain>
    </source>
</reference>
<dbReference type="GO" id="GO:0005829">
    <property type="term" value="C:cytosol"/>
    <property type="evidence" value="ECO:0007669"/>
    <property type="project" value="TreeGrafter"/>
</dbReference>
<dbReference type="GO" id="GO:0005524">
    <property type="term" value="F:ATP binding"/>
    <property type="evidence" value="ECO:0007669"/>
    <property type="project" value="TreeGrafter"/>
</dbReference>
<feature type="compositionally biased region" description="Pro residues" evidence="1">
    <location>
        <begin position="21"/>
        <end position="45"/>
    </location>
</feature>
<dbReference type="InterPro" id="IPR002586">
    <property type="entry name" value="CobQ/CobB/MinD/ParA_Nub-bd_dom"/>
</dbReference>
<dbReference type="AlphaFoldDB" id="A0A9X7WHW6"/>
<dbReference type="RefSeq" id="WP_220695125.1">
    <property type="nucleotide sequence ID" value="NZ_CP080997.1"/>
</dbReference>
<sequence>MNADDDFLRQRVPPQQQQPRPWTPPPQRPPAAAPYPPSAPMPRPQPTRGWRRVVLSATLGLVNLGPSPAEREEMAYQAAIRSMPNGSFKVGVLGKGGVGKTTVAASVGSVFAALRRADHVVAVDADTAFGRLGSRIDPHATSSYWDLAADQSMQSFADISSRVGANAAGLYVLVGEPAAGRRRILDAALYREAALRLDRHFTISIIDCGSTMDSPVTQEALRDLDALIVVSSPWADGAGAAAKTMEWLADHGQGGLLQRTVVVLNDSDGHADRRTRSALATQFLQHGQAVVEVPFDPHLRPGGVIDVMTEMAPATRRRFLQIAAIVAHYFGSRPRGRDAKPGRTQST</sequence>
<accession>A0A9X7WHW6</accession>
<evidence type="ECO:0000313" key="4">
    <source>
        <dbReference type="Proteomes" id="UP000825008"/>
    </source>
</evidence>
<feature type="domain" description="CobQ/CobB/MinD/ParA nucleotide binding" evidence="2">
    <location>
        <begin position="94"/>
        <end position="298"/>
    </location>
</feature>
<protein>
    <submittedName>
        <fullName evidence="3">MinD/ParA family protein</fullName>
    </submittedName>
</protein>
<organism evidence="3 4">
    <name type="scientific">Mycolicibacter heraklionensis</name>
    <dbReference type="NCBI Taxonomy" id="512402"/>
    <lineage>
        <taxon>Bacteria</taxon>
        <taxon>Bacillati</taxon>
        <taxon>Actinomycetota</taxon>
        <taxon>Actinomycetes</taxon>
        <taxon>Mycobacteriales</taxon>
        <taxon>Mycobacteriaceae</taxon>
        <taxon>Mycolicibacter</taxon>
    </lineage>
</organism>
<dbReference type="GO" id="GO:0051782">
    <property type="term" value="P:negative regulation of cell division"/>
    <property type="evidence" value="ECO:0007669"/>
    <property type="project" value="TreeGrafter"/>
</dbReference>
<dbReference type="GO" id="GO:0009898">
    <property type="term" value="C:cytoplasmic side of plasma membrane"/>
    <property type="evidence" value="ECO:0007669"/>
    <property type="project" value="TreeGrafter"/>
</dbReference>
<dbReference type="InterPro" id="IPR050625">
    <property type="entry name" value="ParA/MinD_ATPase"/>
</dbReference>
<feature type="region of interest" description="Disordered" evidence="1">
    <location>
        <begin position="1"/>
        <end position="47"/>
    </location>
</feature>
<dbReference type="PANTHER" id="PTHR43384">
    <property type="entry name" value="SEPTUM SITE-DETERMINING PROTEIN MIND HOMOLOG, CHLOROPLASTIC-RELATED"/>
    <property type="match status" value="1"/>
</dbReference>
<dbReference type="KEGG" id="mher:K3U94_22790"/>
<dbReference type="EMBL" id="CP080997">
    <property type="protein sequence ID" value="QZA07694.1"/>
    <property type="molecule type" value="Genomic_DNA"/>
</dbReference>
<dbReference type="SUPFAM" id="SSF52540">
    <property type="entry name" value="P-loop containing nucleoside triphosphate hydrolases"/>
    <property type="match status" value="1"/>
</dbReference>
<evidence type="ECO:0000259" key="2">
    <source>
        <dbReference type="Pfam" id="PF01656"/>
    </source>
</evidence>
<proteinExistence type="predicted"/>
<dbReference type="Pfam" id="PF01656">
    <property type="entry name" value="CbiA"/>
    <property type="match status" value="1"/>
</dbReference>
<feature type="compositionally biased region" description="Low complexity" evidence="1">
    <location>
        <begin position="10"/>
        <end position="20"/>
    </location>
</feature>
<dbReference type="PANTHER" id="PTHR43384:SF14">
    <property type="entry name" value="ESX-1 SECRETION-ASSOCIATED PROTEIN ESPI"/>
    <property type="match status" value="1"/>
</dbReference>
<dbReference type="Gene3D" id="3.40.50.300">
    <property type="entry name" value="P-loop containing nucleotide triphosphate hydrolases"/>
    <property type="match status" value="1"/>
</dbReference>
<dbReference type="InterPro" id="IPR027417">
    <property type="entry name" value="P-loop_NTPase"/>
</dbReference>
<dbReference type="Proteomes" id="UP000825008">
    <property type="component" value="Chromosome"/>
</dbReference>
<evidence type="ECO:0000256" key="1">
    <source>
        <dbReference type="SAM" id="MobiDB-lite"/>
    </source>
</evidence>
<dbReference type="GO" id="GO:0016887">
    <property type="term" value="F:ATP hydrolysis activity"/>
    <property type="evidence" value="ECO:0007669"/>
    <property type="project" value="TreeGrafter"/>
</dbReference>
<evidence type="ECO:0000313" key="3">
    <source>
        <dbReference type="EMBL" id="QZA07694.1"/>
    </source>
</evidence>
<name>A0A9X7WHW6_9MYCO</name>